<dbReference type="EMBL" id="AVPJ01000002">
    <property type="protein sequence ID" value="KGN34093.1"/>
    <property type="molecule type" value="Genomic_DNA"/>
</dbReference>
<organism evidence="2 3">
    <name type="scientific">Knoellia sinensis KCTC 19936</name>
    <dbReference type="NCBI Taxonomy" id="1385520"/>
    <lineage>
        <taxon>Bacteria</taxon>
        <taxon>Bacillati</taxon>
        <taxon>Actinomycetota</taxon>
        <taxon>Actinomycetes</taxon>
        <taxon>Micrococcales</taxon>
        <taxon>Intrasporangiaceae</taxon>
        <taxon>Knoellia</taxon>
    </lineage>
</organism>
<dbReference type="OrthoDB" id="657225at2"/>
<reference evidence="2 3" key="1">
    <citation type="submission" date="2013-08" db="EMBL/GenBank/DDBJ databases">
        <title>The genome sequence of Knoellia sinensis.</title>
        <authorList>
            <person name="Zhu W."/>
            <person name="Wang G."/>
        </authorList>
    </citation>
    <scope>NUCLEOTIDE SEQUENCE [LARGE SCALE GENOMIC DNA]</scope>
    <source>
        <strain evidence="2 3">KCTC 19936</strain>
    </source>
</reference>
<dbReference type="GO" id="GO:0051920">
    <property type="term" value="F:peroxiredoxin activity"/>
    <property type="evidence" value="ECO:0007669"/>
    <property type="project" value="InterPro"/>
</dbReference>
<dbReference type="Proteomes" id="UP000030002">
    <property type="component" value="Unassembled WGS sequence"/>
</dbReference>
<dbReference type="STRING" id="1385520.N802_11835"/>
<dbReference type="AlphaFoldDB" id="A0A0A0JAD4"/>
<evidence type="ECO:0000313" key="3">
    <source>
        <dbReference type="Proteomes" id="UP000030002"/>
    </source>
</evidence>
<sequence>MSTTARIPAAPVDGILGQIVKTMSRRMFGKVPESMGVLWHHKDALKASMAYGRKLDSWDKLDKNLSTYATMAAAATIGCSFCLDFGYFMAHNHGLDETKAREVPRWRESAVFTPVERRVMEYAEAMCQTPVEVTDELSAALLDDLGPAGLVELTTKVGFMNATARGNVALGIHSEEFADACGLAPLATPAAAAVTSSA</sequence>
<protein>
    <submittedName>
        <fullName evidence="2">Carboxymuconolactone decarboxylase</fullName>
    </submittedName>
</protein>
<dbReference type="Gene3D" id="1.20.1290.10">
    <property type="entry name" value="AhpD-like"/>
    <property type="match status" value="1"/>
</dbReference>
<name>A0A0A0JAD4_9MICO</name>
<dbReference type="eggNOG" id="COG2128">
    <property type="taxonomic scope" value="Bacteria"/>
</dbReference>
<dbReference type="RefSeq" id="WP_035912038.1">
    <property type="nucleotide sequence ID" value="NZ_AVPJ01000002.1"/>
</dbReference>
<dbReference type="InterPro" id="IPR003779">
    <property type="entry name" value="CMD-like"/>
</dbReference>
<evidence type="ECO:0000259" key="1">
    <source>
        <dbReference type="Pfam" id="PF02627"/>
    </source>
</evidence>
<dbReference type="Pfam" id="PF02627">
    <property type="entry name" value="CMD"/>
    <property type="match status" value="1"/>
</dbReference>
<feature type="domain" description="Carboxymuconolactone decarboxylase-like" evidence="1">
    <location>
        <begin position="43"/>
        <end position="125"/>
    </location>
</feature>
<dbReference type="PANTHER" id="PTHR34846:SF10">
    <property type="entry name" value="CYTOPLASMIC PROTEIN"/>
    <property type="match status" value="1"/>
</dbReference>
<dbReference type="InterPro" id="IPR029032">
    <property type="entry name" value="AhpD-like"/>
</dbReference>
<evidence type="ECO:0000313" key="2">
    <source>
        <dbReference type="EMBL" id="KGN34093.1"/>
    </source>
</evidence>
<proteinExistence type="predicted"/>
<keyword evidence="3" id="KW-1185">Reference proteome</keyword>
<accession>A0A0A0JAD4</accession>
<gene>
    <name evidence="2" type="ORF">N802_11835</name>
</gene>
<dbReference type="SUPFAM" id="SSF69118">
    <property type="entry name" value="AhpD-like"/>
    <property type="match status" value="1"/>
</dbReference>
<comment type="caution">
    <text evidence="2">The sequence shown here is derived from an EMBL/GenBank/DDBJ whole genome shotgun (WGS) entry which is preliminary data.</text>
</comment>
<dbReference type="PANTHER" id="PTHR34846">
    <property type="entry name" value="4-CARBOXYMUCONOLACTONE DECARBOXYLASE FAMILY PROTEIN (AFU_ORTHOLOGUE AFUA_6G11590)"/>
    <property type="match status" value="1"/>
</dbReference>